<comment type="similarity">
    <text evidence="1">Belongs to the short-chain dehydrogenases/reductases (SDR) family.</text>
</comment>
<name>A0A1I7NWY7_9HYPH</name>
<dbReference type="PANTHER" id="PTHR43943:SF2">
    <property type="entry name" value="DEHYDROGENASE_REDUCTASE 4"/>
    <property type="match status" value="1"/>
</dbReference>
<accession>A0A1I7NWY7</accession>
<dbReference type="PANTHER" id="PTHR43943">
    <property type="entry name" value="DEHYDROGENASE/REDUCTASE (SDR FAMILY) MEMBER 4"/>
    <property type="match status" value="1"/>
</dbReference>
<dbReference type="InterPro" id="IPR020904">
    <property type="entry name" value="Sc_DH/Rdtase_CS"/>
</dbReference>
<dbReference type="SUPFAM" id="SSF51735">
    <property type="entry name" value="NAD(P)-binding Rossmann-fold domains"/>
    <property type="match status" value="1"/>
</dbReference>
<dbReference type="AlphaFoldDB" id="A0A1I7NWY7"/>
<dbReference type="Gene3D" id="3.40.50.720">
    <property type="entry name" value="NAD(P)-binding Rossmann-like Domain"/>
    <property type="match status" value="1"/>
</dbReference>
<protein>
    <submittedName>
        <fullName evidence="2">NAD(P)-dependent dehydrogenase, short-chain alcohol dehydrogenase family</fullName>
    </submittedName>
</protein>
<dbReference type="Proteomes" id="UP000199423">
    <property type="component" value="Unassembled WGS sequence"/>
</dbReference>
<dbReference type="Pfam" id="PF13561">
    <property type="entry name" value="adh_short_C2"/>
    <property type="match status" value="1"/>
</dbReference>
<dbReference type="RefSeq" id="WP_092869640.1">
    <property type="nucleotide sequence ID" value="NZ_FPCH01000005.1"/>
</dbReference>
<dbReference type="STRING" id="51670.SAMN04488557_4139"/>
<dbReference type="PRINTS" id="PR00081">
    <property type="entry name" value="GDHRDH"/>
</dbReference>
<keyword evidence="3" id="KW-1185">Reference proteome</keyword>
<dbReference type="FunFam" id="3.40.50.720:FF:000084">
    <property type="entry name" value="Short-chain dehydrogenase reductase"/>
    <property type="match status" value="1"/>
</dbReference>
<dbReference type="OrthoDB" id="7930933at2"/>
<reference evidence="3" key="1">
    <citation type="submission" date="2016-10" db="EMBL/GenBank/DDBJ databases">
        <authorList>
            <person name="Varghese N."/>
            <person name="Submissions S."/>
        </authorList>
    </citation>
    <scope>NUCLEOTIDE SEQUENCE [LARGE SCALE GENOMIC DNA]</scope>
    <source>
        <strain evidence="3">DSM 1565</strain>
    </source>
</reference>
<evidence type="ECO:0000313" key="2">
    <source>
        <dbReference type="EMBL" id="SFV39114.1"/>
    </source>
</evidence>
<proteinExistence type="inferred from homology"/>
<dbReference type="EMBL" id="FPCH01000005">
    <property type="protein sequence ID" value="SFV39114.1"/>
    <property type="molecule type" value="Genomic_DNA"/>
</dbReference>
<evidence type="ECO:0000256" key="1">
    <source>
        <dbReference type="ARBA" id="ARBA00006484"/>
    </source>
</evidence>
<gene>
    <name evidence="2" type="ORF">SAMN04488557_4139</name>
</gene>
<sequence>MTRLSGKIAIVTGSGGGIGRAIAERFAVEGAHVWVTDINGETAEEAVRHIKSKGGAATAMLVDVSKGQDTTALLRNVEKAHGYADILVNNAGILVRGEIRQLSDSDWAKLREVNLDAILRLSRDGLPLLRKSKAPSIINISSIMANRGLRPLAAYTATKGAITALTKGLAVEYAPFNVRVNSVAPGYVETGITDRLLKLPPVKKALIDKTPMGRLGRPEDMTGAAVFFASDDSLYCTGSELAVDGGMSAGL</sequence>
<dbReference type="InterPro" id="IPR036291">
    <property type="entry name" value="NAD(P)-bd_dom_sf"/>
</dbReference>
<evidence type="ECO:0000313" key="3">
    <source>
        <dbReference type="Proteomes" id="UP000199423"/>
    </source>
</evidence>
<dbReference type="NCBIfam" id="NF005559">
    <property type="entry name" value="PRK07231.1"/>
    <property type="match status" value="1"/>
</dbReference>
<dbReference type="InterPro" id="IPR002347">
    <property type="entry name" value="SDR_fam"/>
</dbReference>
<organism evidence="2 3">
    <name type="scientific">Hyphomicrobium facile</name>
    <dbReference type="NCBI Taxonomy" id="51670"/>
    <lineage>
        <taxon>Bacteria</taxon>
        <taxon>Pseudomonadati</taxon>
        <taxon>Pseudomonadota</taxon>
        <taxon>Alphaproteobacteria</taxon>
        <taxon>Hyphomicrobiales</taxon>
        <taxon>Hyphomicrobiaceae</taxon>
        <taxon>Hyphomicrobium</taxon>
    </lineage>
</organism>
<dbReference type="PRINTS" id="PR00080">
    <property type="entry name" value="SDRFAMILY"/>
</dbReference>
<dbReference type="PROSITE" id="PS00061">
    <property type="entry name" value="ADH_SHORT"/>
    <property type="match status" value="1"/>
</dbReference>